<comment type="subcellular location">
    <subcellularLocation>
        <location evidence="1">Cell membrane</location>
        <topology evidence="1">Multi-pass membrane protein</topology>
    </subcellularLocation>
</comment>
<feature type="transmembrane region" description="Helical" evidence="6">
    <location>
        <begin position="74"/>
        <end position="101"/>
    </location>
</feature>
<comment type="caution">
    <text evidence="7">The sequence shown here is derived from an EMBL/GenBank/DDBJ whole genome shotgun (WGS) entry which is preliminary data.</text>
</comment>
<organism evidence="7 8">
    <name type="scientific">Agathobaculum faecis</name>
    <dbReference type="NCBI Taxonomy" id="2763013"/>
    <lineage>
        <taxon>Bacteria</taxon>
        <taxon>Bacillati</taxon>
        <taxon>Bacillota</taxon>
        <taxon>Clostridia</taxon>
        <taxon>Eubacteriales</taxon>
        <taxon>Butyricicoccaceae</taxon>
        <taxon>Agathobaculum</taxon>
    </lineage>
</organism>
<feature type="transmembrane region" description="Helical" evidence="6">
    <location>
        <begin position="176"/>
        <end position="194"/>
    </location>
</feature>
<keyword evidence="5 6" id="KW-0472">Membrane</keyword>
<reference evidence="7" key="1">
    <citation type="submission" date="2020-08" db="EMBL/GenBank/DDBJ databases">
        <title>Genome public.</title>
        <authorList>
            <person name="Liu C."/>
            <person name="Sun Q."/>
        </authorList>
    </citation>
    <scope>NUCLEOTIDE SEQUENCE</scope>
    <source>
        <strain evidence="7">NSJ-28</strain>
    </source>
</reference>
<dbReference type="PANTHER" id="PTHR30213:SF0">
    <property type="entry name" value="UPF0761 MEMBRANE PROTEIN YIHY"/>
    <property type="match status" value="1"/>
</dbReference>
<dbReference type="PANTHER" id="PTHR30213">
    <property type="entry name" value="INNER MEMBRANE PROTEIN YHJD"/>
    <property type="match status" value="1"/>
</dbReference>
<keyword evidence="3 6" id="KW-0812">Transmembrane</keyword>
<dbReference type="InterPro" id="IPR017039">
    <property type="entry name" value="Virul_fac_BrkB"/>
</dbReference>
<proteinExistence type="predicted"/>
<evidence type="ECO:0000313" key="8">
    <source>
        <dbReference type="Proteomes" id="UP000606499"/>
    </source>
</evidence>
<dbReference type="Proteomes" id="UP000606499">
    <property type="component" value="Unassembled WGS sequence"/>
</dbReference>
<protein>
    <submittedName>
        <fullName evidence="7">YihY/virulence factor BrkB family protein</fullName>
    </submittedName>
</protein>
<sequence>MNGQNRLAYLIKRMVYRFFSDGIPQAAAELSYFLLFSMFPLLMFVNSLLAQLDISIESIQPVLELLPKSLQQLITSYLAQLSNSPSFSPMLIGIVLTLYFLSRAVRSMMRTVNDIYHVEVQRGVLRDVLISFGITAGFLVSVVCSFILAVAGRTIIRILPRLMPVPQAALDLTHDASFWVMIAFIFVFLMLFNRVVPNLHLKFQEVWPGALFSLVAWLLVSWAFSFYVDNMANYSVLYGSLGAIIVLMLWLYIVSMILLMGPQLNHTLVIMRLYRMEAEKHFQ</sequence>
<accession>A0A923LV33</accession>
<gene>
    <name evidence="7" type="ORF">H8S45_05320</name>
</gene>
<evidence type="ECO:0000256" key="4">
    <source>
        <dbReference type="ARBA" id="ARBA00022989"/>
    </source>
</evidence>
<keyword evidence="8" id="KW-1185">Reference proteome</keyword>
<feature type="transmembrane region" description="Helical" evidence="6">
    <location>
        <begin position="206"/>
        <end position="224"/>
    </location>
</feature>
<evidence type="ECO:0000256" key="2">
    <source>
        <dbReference type="ARBA" id="ARBA00022475"/>
    </source>
</evidence>
<dbReference type="PIRSF" id="PIRSF035875">
    <property type="entry name" value="RNase_BN"/>
    <property type="match status" value="1"/>
</dbReference>
<keyword evidence="4 6" id="KW-1133">Transmembrane helix</keyword>
<evidence type="ECO:0000256" key="6">
    <source>
        <dbReference type="SAM" id="Phobius"/>
    </source>
</evidence>
<dbReference type="EMBL" id="JACOPL010000004">
    <property type="protein sequence ID" value="MBC5724877.1"/>
    <property type="molecule type" value="Genomic_DNA"/>
</dbReference>
<feature type="transmembrane region" description="Helical" evidence="6">
    <location>
        <begin position="128"/>
        <end position="156"/>
    </location>
</feature>
<dbReference type="RefSeq" id="WP_186949769.1">
    <property type="nucleotide sequence ID" value="NZ_JACOPL010000004.1"/>
</dbReference>
<dbReference type="GO" id="GO:0005886">
    <property type="term" value="C:plasma membrane"/>
    <property type="evidence" value="ECO:0007669"/>
    <property type="project" value="UniProtKB-SubCell"/>
</dbReference>
<keyword evidence="2" id="KW-1003">Cell membrane</keyword>
<evidence type="ECO:0000256" key="3">
    <source>
        <dbReference type="ARBA" id="ARBA00022692"/>
    </source>
</evidence>
<name>A0A923LV33_9FIRM</name>
<evidence type="ECO:0000256" key="1">
    <source>
        <dbReference type="ARBA" id="ARBA00004651"/>
    </source>
</evidence>
<dbReference type="NCBIfam" id="TIGR00765">
    <property type="entry name" value="yihY_not_rbn"/>
    <property type="match status" value="1"/>
</dbReference>
<feature type="transmembrane region" description="Helical" evidence="6">
    <location>
        <begin position="32"/>
        <end position="54"/>
    </location>
</feature>
<dbReference type="Pfam" id="PF03631">
    <property type="entry name" value="Virul_fac_BrkB"/>
    <property type="match status" value="1"/>
</dbReference>
<feature type="transmembrane region" description="Helical" evidence="6">
    <location>
        <begin position="236"/>
        <end position="261"/>
    </location>
</feature>
<evidence type="ECO:0000256" key="5">
    <source>
        <dbReference type="ARBA" id="ARBA00023136"/>
    </source>
</evidence>
<dbReference type="AlphaFoldDB" id="A0A923LV33"/>
<evidence type="ECO:0000313" key="7">
    <source>
        <dbReference type="EMBL" id="MBC5724877.1"/>
    </source>
</evidence>